<reference evidence="2" key="1">
    <citation type="submission" date="2021-02" db="EMBL/GenBank/DDBJ databases">
        <authorList>
            <person name="Nowell W R."/>
        </authorList>
    </citation>
    <scope>NUCLEOTIDE SEQUENCE</scope>
</reference>
<comment type="caution">
    <text evidence="2">The sequence shown here is derived from an EMBL/GenBank/DDBJ whole genome shotgun (WGS) entry which is preliminary data.</text>
</comment>
<dbReference type="SUPFAM" id="SSF57424">
    <property type="entry name" value="LDL receptor-like module"/>
    <property type="match status" value="1"/>
</dbReference>
<dbReference type="InterPro" id="IPR036055">
    <property type="entry name" value="LDL_receptor-like_sf"/>
</dbReference>
<accession>A0A818GTZ1</accession>
<dbReference type="Gene3D" id="4.10.400.10">
    <property type="entry name" value="Low-density Lipoprotein Receptor"/>
    <property type="match status" value="1"/>
</dbReference>
<keyword evidence="1" id="KW-1015">Disulfide bond</keyword>
<proteinExistence type="predicted"/>
<evidence type="ECO:0000256" key="1">
    <source>
        <dbReference type="ARBA" id="ARBA00023157"/>
    </source>
</evidence>
<evidence type="ECO:0000313" key="3">
    <source>
        <dbReference type="Proteomes" id="UP000663833"/>
    </source>
</evidence>
<dbReference type="AlphaFoldDB" id="A0A818GTZ1"/>
<dbReference type="Proteomes" id="UP000663833">
    <property type="component" value="Unassembled WGS sequence"/>
</dbReference>
<sequence length="84" mass="9547">MFISSIRPYQSAGEIKCSQSSKLRCSGTNKCILKRHIMDGIRHCYNGFDESIAANSCLLNDRYRFQFTSGNKCILPTLLGDMKY</sequence>
<gene>
    <name evidence="2" type="ORF">LUA448_LOCUS24925</name>
</gene>
<evidence type="ECO:0000313" key="2">
    <source>
        <dbReference type="EMBL" id="CAF3495063.1"/>
    </source>
</evidence>
<organism evidence="2 3">
    <name type="scientific">Rotaria socialis</name>
    <dbReference type="NCBI Taxonomy" id="392032"/>
    <lineage>
        <taxon>Eukaryota</taxon>
        <taxon>Metazoa</taxon>
        <taxon>Spiralia</taxon>
        <taxon>Gnathifera</taxon>
        <taxon>Rotifera</taxon>
        <taxon>Eurotatoria</taxon>
        <taxon>Bdelloidea</taxon>
        <taxon>Philodinida</taxon>
        <taxon>Philodinidae</taxon>
        <taxon>Rotaria</taxon>
    </lineage>
</organism>
<dbReference type="EMBL" id="CAJNYD010003282">
    <property type="protein sequence ID" value="CAF3495063.1"/>
    <property type="molecule type" value="Genomic_DNA"/>
</dbReference>
<protein>
    <submittedName>
        <fullName evidence="2">Uncharacterized protein</fullName>
    </submittedName>
</protein>
<name>A0A818GTZ1_9BILA</name>